<feature type="compositionally biased region" description="Acidic residues" evidence="5">
    <location>
        <begin position="158"/>
        <end position="177"/>
    </location>
</feature>
<dbReference type="InterPro" id="IPR027417">
    <property type="entry name" value="P-loop_NTPase"/>
</dbReference>
<dbReference type="InterPro" id="IPR011545">
    <property type="entry name" value="DEAD/DEAH_box_helicase_dom"/>
</dbReference>
<dbReference type="EMBL" id="PNBA02000010">
    <property type="protein sequence ID" value="KAG6410077.1"/>
    <property type="molecule type" value="Genomic_DNA"/>
</dbReference>
<keyword evidence="2" id="KW-0378">Hydrolase</keyword>
<evidence type="ECO:0000313" key="8">
    <source>
        <dbReference type="Proteomes" id="UP000298416"/>
    </source>
</evidence>
<organism evidence="7">
    <name type="scientific">Salvia splendens</name>
    <name type="common">Scarlet sage</name>
    <dbReference type="NCBI Taxonomy" id="180675"/>
    <lineage>
        <taxon>Eukaryota</taxon>
        <taxon>Viridiplantae</taxon>
        <taxon>Streptophyta</taxon>
        <taxon>Embryophyta</taxon>
        <taxon>Tracheophyta</taxon>
        <taxon>Spermatophyta</taxon>
        <taxon>Magnoliopsida</taxon>
        <taxon>eudicotyledons</taxon>
        <taxon>Gunneridae</taxon>
        <taxon>Pentapetalae</taxon>
        <taxon>asterids</taxon>
        <taxon>lamiids</taxon>
        <taxon>Lamiales</taxon>
        <taxon>Lamiaceae</taxon>
        <taxon>Nepetoideae</taxon>
        <taxon>Mentheae</taxon>
        <taxon>Salviinae</taxon>
        <taxon>Salvia</taxon>
        <taxon>Salvia subgen. Calosphace</taxon>
        <taxon>core Calosphace</taxon>
    </lineage>
</organism>
<evidence type="ECO:0000256" key="2">
    <source>
        <dbReference type="ARBA" id="ARBA00022801"/>
    </source>
</evidence>
<keyword evidence="4" id="KW-0067">ATP-binding</keyword>
<dbReference type="GO" id="GO:0016787">
    <property type="term" value="F:hydrolase activity"/>
    <property type="evidence" value="ECO:0007669"/>
    <property type="project" value="UniProtKB-KW"/>
</dbReference>
<evidence type="ECO:0000256" key="5">
    <source>
        <dbReference type="SAM" id="MobiDB-lite"/>
    </source>
</evidence>
<dbReference type="Proteomes" id="UP000298416">
    <property type="component" value="Unassembled WGS sequence"/>
</dbReference>
<comment type="caution">
    <text evidence="7">The sequence shown here is derived from an EMBL/GenBank/DDBJ whole genome shotgun (WGS) entry which is preliminary data.</text>
</comment>
<gene>
    <name evidence="7" type="ORF">SASPL_128125</name>
</gene>
<sequence>MTVGTKEGSLWKGGLSSGSGKHETVDPENRENGLKELIRWSLGIVRPEVSVDLGKPTWRVIKCDSSNNSLEEHDADKGKGCPSKFLTTCLNSVQEALYQDEPYNSEDDMPYFTDSWGFDFWSCYNKGIDVLDKDGADSKTRKIAWIASTAADSISMKEEEEEEEAGAEAGAEEDDGSSDSPFLLYLVPSQEKASKVLEVCKPLEECGVYTLFLHSGVSMDLQIESLKSAEPEFIIATPETLLELLSLKAVDISELALMVIDGLEAPVGGTYLDAVKSIRPFISENTQTVIFCDHMNASSSSVDSKAD</sequence>
<evidence type="ECO:0000256" key="3">
    <source>
        <dbReference type="ARBA" id="ARBA00022806"/>
    </source>
</evidence>
<protein>
    <recommendedName>
        <fullName evidence="6">DEAD/DEAH-box helicase domain-containing protein</fullName>
    </recommendedName>
</protein>
<dbReference type="Pfam" id="PF00270">
    <property type="entry name" value="DEAD"/>
    <property type="match status" value="1"/>
</dbReference>
<dbReference type="GO" id="GO:0004386">
    <property type="term" value="F:helicase activity"/>
    <property type="evidence" value="ECO:0007669"/>
    <property type="project" value="UniProtKB-KW"/>
</dbReference>
<evidence type="ECO:0000256" key="1">
    <source>
        <dbReference type="ARBA" id="ARBA00022741"/>
    </source>
</evidence>
<reference evidence="7" key="1">
    <citation type="submission" date="2018-01" db="EMBL/GenBank/DDBJ databases">
        <authorList>
            <person name="Mao J.F."/>
        </authorList>
    </citation>
    <scope>NUCLEOTIDE SEQUENCE</scope>
    <source>
        <strain evidence="7">Huo1</strain>
        <tissue evidence="7">Leaf</tissue>
    </source>
</reference>
<evidence type="ECO:0000256" key="4">
    <source>
        <dbReference type="ARBA" id="ARBA00022840"/>
    </source>
</evidence>
<dbReference type="Gene3D" id="3.40.50.300">
    <property type="entry name" value="P-loop containing nucleotide triphosphate hydrolases"/>
    <property type="match status" value="1"/>
</dbReference>
<evidence type="ECO:0000259" key="6">
    <source>
        <dbReference type="Pfam" id="PF00270"/>
    </source>
</evidence>
<dbReference type="AlphaFoldDB" id="A0A8X8XBU6"/>
<dbReference type="SUPFAM" id="SSF52540">
    <property type="entry name" value="P-loop containing nucleoside triphosphate hydrolases"/>
    <property type="match status" value="1"/>
</dbReference>
<feature type="compositionally biased region" description="Basic and acidic residues" evidence="5">
    <location>
        <begin position="20"/>
        <end position="30"/>
    </location>
</feature>
<evidence type="ECO:0000313" key="7">
    <source>
        <dbReference type="EMBL" id="KAG6410077.1"/>
    </source>
</evidence>
<dbReference type="GO" id="GO:0003676">
    <property type="term" value="F:nucleic acid binding"/>
    <property type="evidence" value="ECO:0007669"/>
    <property type="project" value="InterPro"/>
</dbReference>
<dbReference type="GO" id="GO:0005524">
    <property type="term" value="F:ATP binding"/>
    <property type="evidence" value="ECO:0007669"/>
    <property type="project" value="UniProtKB-KW"/>
</dbReference>
<keyword evidence="8" id="KW-1185">Reference proteome</keyword>
<feature type="domain" description="DEAD/DEAH-box helicase" evidence="6">
    <location>
        <begin position="178"/>
        <end position="277"/>
    </location>
</feature>
<keyword evidence="1" id="KW-0547">Nucleotide-binding</keyword>
<keyword evidence="3" id="KW-0347">Helicase</keyword>
<proteinExistence type="predicted"/>
<dbReference type="OrthoDB" id="1902637at2759"/>
<name>A0A8X8XBU6_SALSN</name>
<feature type="region of interest" description="Disordered" evidence="5">
    <location>
        <begin position="153"/>
        <end position="178"/>
    </location>
</feature>
<accession>A0A8X8XBU6</accession>
<reference evidence="7" key="2">
    <citation type="submission" date="2020-08" db="EMBL/GenBank/DDBJ databases">
        <title>Plant Genome Project.</title>
        <authorList>
            <person name="Zhang R.-G."/>
        </authorList>
    </citation>
    <scope>NUCLEOTIDE SEQUENCE</scope>
    <source>
        <strain evidence="7">Huo1</strain>
        <tissue evidence="7">Leaf</tissue>
    </source>
</reference>
<feature type="region of interest" description="Disordered" evidence="5">
    <location>
        <begin position="1"/>
        <end position="30"/>
    </location>
</feature>
<dbReference type="PANTHER" id="PTHR47960">
    <property type="entry name" value="DEAD-BOX ATP-DEPENDENT RNA HELICASE 50"/>
    <property type="match status" value="1"/>
</dbReference>